<evidence type="ECO:0000256" key="1">
    <source>
        <dbReference type="SAM" id="MobiDB-lite"/>
    </source>
</evidence>
<evidence type="ECO:0008006" key="5">
    <source>
        <dbReference type="Google" id="ProtNLM"/>
    </source>
</evidence>
<dbReference type="NCBIfam" id="TIGR04222">
    <property type="entry name" value="near_uncomplex"/>
    <property type="match status" value="1"/>
</dbReference>
<keyword evidence="2" id="KW-0812">Transmembrane</keyword>
<keyword evidence="4" id="KW-1185">Reference proteome</keyword>
<evidence type="ECO:0000313" key="4">
    <source>
        <dbReference type="Proteomes" id="UP001501000"/>
    </source>
</evidence>
<evidence type="ECO:0000313" key="3">
    <source>
        <dbReference type="EMBL" id="GAA3896591.1"/>
    </source>
</evidence>
<dbReference type="RefSeq" id="WP_345277995.1">
    <property type="nucleotide sequence ID" value="NZ_BAABAJ010000001.1"/>
</dbReference>
<sequence>MTAFAVLVAVAVPVALVLLVVRLRAARADRGGAVHDMAEAAFLHGGPPRVVDSALAQLHDDGRIGVGGPGLVVVLRPDLAPRDPVERAVMDQLAAAPSGALHDLRLAVMRDPAVQEVGDGLAARGLLVDPQRRRADGRLCGALGLALLGLFALSVVLSMAVEPARGEAPFAFKVVPVLFLGGLATLVCAGYNRNRVTRGGARAVAAYRGDHVYDPDAGHQVALRGLRALPNDELRTQLIDAARVYGPRRGQRPLPVASRSSSGSDGAAALAVIHWCAGTPGGGPCGGSPGASGGGSGGSESGTGTGCSASACSSGGVTCASSSGSGSSGWGGSSCGGSSGGSSCGGSSGGSSCGGSSGGSSCGGGSSS</sequence>
<accession>A0ABP7L9I9</accession>
<keyword evidence="2" id="KW-1133">Transmembrane helix</keyword>
<feature type="transmembrane region" description="Helical" evidence="2">
    <location>
        <begin position="139"/>
        <end position="158"/>
    </location>
</feature>
<feature type="compositionally biased region" description="Low complexity" evidence="1">
    <location>
        <begin position="314"/>
        <end position="325"/>
    </location>
</feature>
<gene>
    <name evidence="3" type="ORF">GCM10022244_03430</name>
</gene>
<dbReference type="EMBL" id="BAABAJ010000001">
    <property type="protein sequence ID" value="GAA3896591.1"/>
    <property type="molecule type" value="Genomic_DNA"/>
</dbReference>
<comment type="caution">
    <text evidence="3">The sequence shown here is derived from an EMBL/GenBank/DDBJ whole genome shotgun (WGS) entry which is preliminary data.</text>
</comment>
<dbReference type="InterPro" id="IPR026467">
    <property type="entry name" value="Ser/Gly_Cys_C_dom"/>
</dbReference>
<keyword evidence="2" id="KW-0472">Membrane</keyword>
<feature type="region of interest" description="Disordered" evidence="1">
    <location>
        <begin position="314"/>
        <end position="368"/>
    </location>
</feature>
<name>A0ABP7L9I9_9ACTN</name>
<reference evidence="4" key="1">
    <citation type="journal article" date="2019" name="Int. J. Syst. Evol. Microbiol.">
        <title>The Global Catalogue of Microorganisms (GCM) 10K type strain sequencing project: providing services to taxonomists for standard genome sequencing and annotation.</title>
        <authorList>
            <consortium name="The Broad Institute Genomics Platform"/>
            <consortium name="The Broad Institute Genome Sequencing Center for Infectious Disease"/>
            <person name="Wu L."/>
            <person name="Ma J."/>
        </authorList>
    </citation>
    <scope>NUCLEOTIDE SEQUENCE [LARGE SCALE GENOMIC DNA]</scope>
    <source>
        <strain evidence="4">JCM 16956</strain>
    </source>
</reference>
<proteinExistence type="predicted"/>
<evidence type="ECO:0000256" key="2">
    <source>
        <dbReference type="SAM" id="Phobius"/>
    </source>
</evidence>
<feature type="transmembrane region" description="Helical" evidence="2">
    <location>
        <begin position="170"/>
        <end position="192"/>
    </location>
</feature>
<protein>
    <recommendedName>
        <fullName evidence="5">TIGR04222 domain-containing membrane protein</fullName>
    </recommendedName>
</protein>
<dbReference type="Proteomes" id="UP001501000">
    <property type="component" value="Unassembled WGS sequence"/>
</dbReference>
<organism evidence="3 4">
    <name type="scientific">Streptomyces gulbargensis</name>
    <dbReference type="NCBI Taxonomy" id="364901"/>
    <lineage>
        <taxon>Bacteria</taxon>
        <taxon>Bacillati</taxon>
        <taxon>Actinomycetota</taxon>
        <taxon>Actinomycetes</taxon>
        <taxon>Kitasatosporales</taxon>
        <taxon>Streptomycetaceae</taxon>
        <taxon>Streptomyces</taxon>
    </lineage>
</organism>
<feature type="compositionally biased region" description="Gly residues" evidence="1">
    <location>
        <begin position="326"/>
        <end position="368"/>
    </location>
</feature>
<feature type="transmembrane region" description="Helical" evidence="2">
    <location>
        <begin position="6"/>
        <end position="23"/>
    </location>
</feature>